<proteinExistence type="predicted"/>
<keyword evidence="4" id="KW-1185">Reference proteome</keyword>
<evidence type="ECO:0000313" key="3">
    <source>
        <dbReference type="EnsemblPlants" id="PAC:32915156.CDS.1"/>
    </source>
</evidence>
<evidence type="ECO:0000313" key="4">
    <source>
        <dbReference type="Proteomes" id="UP000006727"/>
    </source>
</evidence>
<dbReference type="Proteomes" id="UP000006727">
    <property type="component" value="Chromosome 21"/>
</dbReference>
<evidence type="ECO:0000256" key="1">
    <source>
        <dbReference type="SAM" id="MobiDB-lite"/>
    </source>
</evidence>
<reference evidence="3" key="3">
    <citation type="submission" date="2020-12" db="UniProtKB">
        <authorList>
            <consortium name="EnsemblPlants"/>
        </authorList>
    </citation>
    <scope>IDENTIFICATION</scope>
</reference>
<dbReference type="EMBL" id="ABEU02000021">
    <property type="protein sequence ID" value="PNR32230.1"/>
    <property type="molecule type" value="Genomic_DNA"/>
</dbReference>
<dbReference type="InParanoid" id="A0A2K1ISH4"/>
<evidence type="ECO:0000313" key="2">
    <source>
        <dbReference type="EMBL" id="PNR32230.1"/>
    </source>
</evidence>
<protein>
    <submittedName>
        <fullName evidence="2 3">Uncharacterized protein</fullName>
    </submittedName>
</protein>
<dbReference type="Gramene" id="Pp3c21_18469V3.1">
    <property type="protein sequence ID" value="PAC:32915156.CDS.1"/>
    <property type="gene ID" value="Pp3c21_18469"/>
</dbReference>
<feature type="compositionally biased region" description="Basic and acidic residues" evidence="1">
    <location>
        <begin position="88"/>
        <end position="104"/>
    </location>
</feature>
<reference evidence="2 4" key="1">
    <citation type="journal article" date="2008" name="Science">
        <title>The Physcomitrella genome reveals evolutionary insights into the conquest of land by plants.</title>
        <authorList>
            <person name="Rensing S."/>
            <person name="Lang D."/>
            <person name="Zimmer A."/>
            <person name="Terry A."/>
            <person name="Salamov A."/>
            <person name="Shapiro H."/>
            <person name="Nishiyama T."/>
            <person name="Perroud P.-F."/>
            <person name="Lindquist E."/>
            <person name="Kamisugi Y."/>
            <person name="Tanahashi T."/>
            <person name="Sakakibara K."/>
            <person name="Fujita T."/>
            <person name="Oishi K."/>
            <person name="Shin-I T."/>
            <person name="Kuroki Y."/>
            <person name="Toyoda A."/>
            <person name="Suzuki Y."/>
            <person name="Hashimoto A."/>
            <person name="Yamaguchi K."/>
            <person name="Sugano A."/>
            <person name="Kohara Y."/>
            <person name="Fujiyama A."/>
            <person name="Anterola A."/>
            <person name="Aoki S."/>
            <person name="Ashton N."/>
            <person name="Barbazuk W.B."/>
            <person name="Barker E."/>
            <person name="Bennetzen J."/>
            <person name="Bezanilla M."/>
            <person name="Blankenship R."/>
            <person name="Cho S.H."/>
            <person name="Dutcher S."/>
            <person name="Estelle M."/>
            <person name="Fawcett J.A."/>
            <person name="Gundlach H."/>
            <person name="Hanada K."/>
            <person name="Heyl A."/>
            <person name="Hicks K.A."/>
            <person name="Hugh J."/>
            <person name="Lohr M."/>
            <person name="Mayer K."/>
            <person name="Melkozernov A."/>
            <person name="Murata T."/>
            <person name="Nelson D."/>
            <person name="Pils B."/>
            <person name="Prigge M."/>
            <person name="Reiss B."/>
            <person name="Renner T."/>
            <person name="Rombauts S."/>
            <person name="Rushton P."/>
            <person name="Sanderfoot A."/>
            <person name="Schween G."/>
            <person name="Shiu S.-H."/>
            <person name="Stueber K."/>
            <person name="Theodoulou F.L."/>
            <person name="Tu H."/>
            <person name="Van de Peer Y."/>
            <person name="Verrier P.J."/>
            <person name="Waters E."/>
            <person name="Wood A."/>
            <person name="Yang L."/>
            <person name="Cove D."/>
            <person name="Cuming A."/>
            <person name="Hasebe M."/>
            <person name="Lucas S."/>
            <person name="Mishler D.B."/>
            <person name="Reski R."/>
            <person name="Grigoriev I."/>
            <person name="Quatrano R.S."/>
            <person name="Boore J.L."/>
        </authorList>
    </citation>
    <scope>NUCLEOTIDE SEQUENCE [LARGE SCALE GENOMIC DNA]</scope>
    <source>
        <strain evidence="3 4">cv. Gransden 2004</strain>
    </source>
</reference>
<dbReference type="AlphaFoldDB" id="A0A2K1ISH4"/>
<reference evidence="2 4" key="2">
    <citation type="journal article" date="2018" name="Plant J.">
        <title>The Physcomitrella patens chromosome-scale assembly reveals moss genome structure and evolution.</title>
        <authorList>
            <person name="Lang D."/>
            <person name="Ullrich K.K."/>
            <person name="Murat F."/>
            <person name="Fuchs J."/>
            <person name="Jenkins J."/>
            <person name="Haas F.B."/>
            <person name="Piednoel M."/>
            <person name="Gundlach H."/>
            <person name="Van Bel M."/>
            <person name="Meyberg R."/>
            <person name="Vives C."/>
            <person name="Morata J."/>
            <person name="Symeonidi A."/>
            <person name="Hiss M."/>
            <person name="Muchero W."/>
            <person name="Kamisugi Y."/>
            <person name="Saleh O."/>
            <person name="Blanc G."/>
            <person name="Decker E.L."/>
            <person name="van Gessel N."/>
            <person name="Grimwood J."/>
            <person name="Hayes R.D."/>
            <person name="Graham S.W."/>
            <person name="Gunter L.E."/>
            <person name="McDaniel S.F."/>
            <person name="Hoernstein S.N.W."/>
            <person name="Larsson A."/>
            <person name="Li F.W."/>
            <person name="Perroud P.F."/>
            <person name="Phillips J."/>
            <person name="Ranjan P."/>
            <person name="Rokshar D.S."/>
            <person name="Rothfels C.J."/>
            <person name="Schneider L."/>
            <person name="Shu S."/>
            <person name="Stevenson D.W."/>
            <person name="Thummler F."/>
            <person name="Tillich M."/>
            <person name="Villarreal Aguilar J.C."/>
            <person name="Widiez T."/>
            <person name="Wong G.K."/>
            <person name="Wymore A."/>
            <person name="Zhang Y."/>
            <person name="Zimmer A.D."/>
            <person name="Quatrano R.S."/>
            <person name="Mayer K.F.X."/>
            <person name="Goodstein D."/>
            <person name="Casacuberta J.M."/>
            <person name="Vandepoele K."/>
            <person name="Reski R."/>
            <person name="Cuming A.C."/>
            <person name="Tuskan G.A."/>
            <person name="Maumus F."/>
            <person name="Salse J."/>
            <person name="Schmutz J."/>
            <person name="Rensing S.A."/>
        </authorList>
    </citation>
    <scope>NUCLEOTIDE SEQUENCE [LARGE SCALE GENOMIC DNA]</scope>
    <source>
        <strain evidence="3 4">cv. Gransden 2004</strain>
    </source>
</reference>
<feature type="compositionally biased region" description="Basic and acidic residues" evidence="1">
    <location>
        <begin position="21"/>
        <end position="40"/>
    </location>
</feature>
<name>A0A2K1ISH4_PHYPA</name>
<feature type="compositionally biased region" description="Polar residues" evidence="1">
    <location>
        <begin position="77"/>
        <end position="87"/>
    </location>
</feature>
<dbReference type="EnsemblPlants" id="Pp3c21_18469V3.1">
    <property type="protein sequence ID" value="PAC:32915156.CDS.1"/>
    <property type="gene ID" value="Pp3c21_18469"/>
</dbReference>
<organism evidence="2">
    <name type="scientific">Physcomitrium patens</name>
    <name type="common">Spreading-leaved earth moss</name>
    <name type="synonym">Physcomitrella patens</name>
    <dbReference type="NCBI Taxonomy" id="3218"/>
    <lineage>
        <taxon>Eukaryota</taxon>
        <taxon>Viridiplantae</taxon>
        <taxon>Streptophyta</taxon>
        <taxon>Embryophyta</taxon>
        <taxon>Bryophyta</taxon>
        <taxon>Bryophytina</taxon>
        <taxon>Bryopsida</taxon>
        <taxon>Funariidae</taxon>
        <taxon>Funariales</taxon>
        <taxon>Funariaceae</taxon>
        <taxon>Physcomitrium</taxon>
    </lineage>
</organism>
<sequence>MWGCASDPTYVVASPTSHVVDMAEKRRSRSECLRWREGKSKQAIKQADQMLPEASPSPSREGSFECASPERHAHRSQAASQRAMHTSISKEADRHTDRHRYTDR</sequence>
<accession>A0A2K1ISH4</accession>
<gene>
    <name evidence="2" type="ORF">PHYPA_026356</name>
</gene>
<feature type="region of interest" description="Disordered" evidence="1">
    <location>
        <begin position="20"/>
        <end position="104"/>
    </location>
</feature>